<dbReference type="Pfam" id="PF03969">
    <property type="entry name" value="AFG1_ATPase"/>
    <property type="match status" value="1"/>
</dbReference>
<keyword evidence="5" id="KW-1185">Reference proteome</keyword>
<sequence>MIANQGFHDDVEQRATLDYLQALSKELASSPLVPRNLQGMYIYGSVGCGKTMLMDLFFSNVNVSKKWRTHFHPFMKHVHSRLHIARSQAPKRHLGRFTADSLYDPIKLVATELANQYNLLCFDEFQVTDIADAMILKRFFEVLFENKVIVVATSNRPPEDLYKNGLQRVNFLPFIDILKSNCKTVHLNSKSDYRTIHEGHDFSSNDRYCTDMMAFEKALRTLTNGQTLTEEVLNVSGRKLRVKALGDIALCNFSDLCEKVIFIIIIIVNNNFKPLGASDYMALSKRFKVVFLSDVPVMGYDNMSYLRRFITLIDVLYDNRVRLVIQASTNPRKLFNFYKPSETGPDFHSRQLLDDFQMDSTSAPSLLTNEEEIFAVDRTISRLIEMKSDKYWLTSGNGDYYQN</sequence>
<dbReference type="PANTHER" id="PTHR12169">
    <property type="entry name" value="ATPASE N2B"/>
    <property type="match status" value="1"/>
</dbReference>
<reference evidence="4 5" key="1">
    <citation type="submission" date="2024-11" db="EMBL/GenBank/DDBJ databases">
        <title>Adaptive evolution of stress response genes in parasites aligns with host niche diversity.</title>
        <authorList>
            <person name="Hahn C."/>
            <person name="Resl P."/>
        </authorList>
    </citation>
    <scope>NUCLEOTIDE SEQUENCE [LARGE SCALE GENOMIC DNA]</scope>
    <source>
        <strain evidence="4">EGGRZ-B1_66</strain>
        <tissue evidence="4">Body</tissue>
    </source>
</reference>
<dbReference type="Gene3D" id="3.40.50.300">
    <property type="entry name" value="P-loop containing nucleotide triphosphate hydrolases"/>
    <property type="match status" value="1"/>
</dbReference>
<dbReference type="InterPro" id="IPR027417">
    <property type="entry name" value="P-loop_NTPase"/>
</dbReference>
<dbReference type="Proteomes" id="UP001626550">
    <property type="component" value="Unassembled WGS sequence"/>
</dbReference>
<comment type="similarity">
    <text evidence="1">Belongs to the AFG1 ATPase family.</text>
</comment>
<evidence type="ECO:0000313" key="4">
    <source>
        <dbReference type="EMBL" id="KAL3318011.1"/>
    </source>
</evidence>
<evidence type="ECO:0000256" key="1">
    <source>
        <dbReference type="ARBA" id="ARBA00010322"/>
    </source>
</evidence>
<dbReference type="InterPro" id="IPR005654">
    <property type="entry name" value="ATPase_AFG1-like"/>
</dbReference>
<accession>A0ABD2QGZ1</accession>
<dbReference type="AlphaFoldDB" id="A0ABD2QGZ1"/>
<keyword evidence="2" id="KW-0547">Nucleotide-binding</keyword>
<evidence type="ECO:0000256" key="3">
    <source>
        <dbReference type="ARBA" id="ARBA00022840"/>
    </source>
</evidence>
<name>A0ABD2QGZ1_9PLAT</name>
<proteinExistence type="inferred from homology"/>
<keyword evidence="3" id="KW-0067">ATP-binding</keyword>
<organism evidence="4 5">
    <name type="scientific">Cichlidogyrus casuarinus</name>
    <dbReference type="NCBI Taxonomy" id="1844966"/>
    <lineage>
        <taxon>Eukaryota</taxon>
        <taxon>Metazoa</taxon>
        <taxon>Spiralia</taxon>
        <taxon>Lophotrochozoa</taxon>
        <taxon>Platyhelminthes</taxon>
        <taxon>Monogenea</taxon>
        <taxon>Monopisthocotylea</taxon>
        <taxon>Dactylogyridea</taxon>
        <taxon>Ancyrocephalidae</taxon>
        <taxon>Cichlidogyrus</taxon>
    </lineage>
</organism>
<dbReference type="SUPFAM" id="SSF52540">
    <property type="entry name" value="P-loop containing nucleoside triphosphate hydrolases"/>
    <property type="match status" value="1"/>
</dbReference>
<evidence type="ECO:0000313" key="5">
    <source>
        <dbReference type="Proteomes" id="UP001626550"/>
    </source>
</evidence>
<comment type="caution">
    <text evidence="4">The sequence shown here is derived from an EMBL/GenBank/DDBJ whole genome shotgun (WGS) entry which is preliminary data.</text>
</comment>
<dbReference type="NCBIfam" id="NF040713">
    <property type="entry name" value="ZapE"/>
    <property type="match status" value="1"/>
</dbReference>
<gene>
    <name evidence="4" type="primary">LACE1</name>
    <name evidence="4" type="ORF">Ciccas_003331</name>
</gene>
<dbReference type="GO" id="GO:0005524">
    <property type="term" value="F:ATP binding"/>
    <property type="evidence" value="ECO:0007669"/>
    <property type="project" value="UniProtKB-KW"/>
</dbReference>
<evidence type="ECO:0000256" key="2">
    <source>
        <dbReference type="ARBA" id="ARBA00022741"/>
    </source>
</evidence>
<protein>
    <submittedName>
        <fullName evidence="4">Lactation elevated protein 1</fullName>
    </submittedName>
</protein>
<dbReference type="PANTHER" id="PTHR12169:SF6">
    <property type="entry name" value="AFG1-LIKE ATPASE"/>
    <property type="match status" value="1"/>
</dbReference>
<dbReference type="EMBL" id="JBJKFK010000299">
    <property type="protein sequence ID" value="KAL3318011.1"/>
    <property type="molecule type" value="Genomic_DNA"/>
</dbReference>